<reference evidence="2" key="1">
    <citation type="submission" date="2018-05" db="EMBL/GenBank/DDBJ databases">
        <title>Pseudarcicella sp. HME7025 Genome sequencing and assembly.</title>
        <authorList>
            <person name="Kim H."/>
            <person name="Kang H."/>
            <person name="Joh K."/>
        </authorList>
    </citation>
    <scope>NUCLEOTIDE SEQUENCE [LARGE SCALE GENOMIC DNA]</scope>
    <source>
        <strain evidence="2">HME7025</strain>
    </source>
</reference>
<evidence type="ECO:0000313" key="1">
    <source>
        <dbReference type="EMBL" id="AWL09325.1"/>
    </source>
</evidence>
<name>A0A2S2DVC3_9BACT</name>
<organism evidence="1 2">
    <name type="scientific">Aquirufa nivalisilvae</name>
    <dbReference type="NCBI Taxonomy" id="2516557"/>
    <lineage>
        <taxon>Bacteria</taxon>
        <taxon>Pseudomonadati</taxon>
        <taxon>Bacteroidota</taxon>
        <taxon>Cytophagia</taxon>
        <taxon>Cytophagales</taxon>
        <taxon>Flectobacillaceae</taxon>
        <taxon>Aquirufa</taxon>
    </lineage>
</organism>
<protein>
    <recommendedName>
        <fullName evidence="3">VCBS repeat-containing protein</fullName>
    </recommendedName>
</protein>
<gene>
    <name evidence="1" type="ORF">HME7025_01469</name>
</gene>
<dbReference type="KEGG" id="psez:HME7025_01469"/>
<evidence type="ECO:0008006" key="3">
    <source>
        <dbReference type="Google" id="ProtNLM"/>
    </source>
</evidence>
<accession>A0A2S2DVC3</accession>
<sequence length="216" mass="25301">MVKIIRFFSFLLLVCLLVGLIYYVQQKEEMEEQSTIRLEEMDLVQRYQDSLNNPPKVIEQSNLSEFYTKFEDIEAKIETETNKIVFKVSKSNQAIFQKEFLHVSCKQILSSDLNGDMQPEFWILVTKGKSSLIYAFEYQKGNLKEVQFPVLKGRQNFGYAGNDSLHVDKSYIVRSFDFKNDPYSDLPEGMRACYYSFGTDRSFVLNKTLDLEHIQQ</sequence>
<keyword evidence="2" id="KW-1185">Reference proteome</keyword>
<dbReference type="OrthoDB" id="980465at2"/>
<proteinExistence type="predicted"/>
<dbReference type="RefSeq" id="WP_109323018.1">
    <property type="nucleotide sequence ID" value="NZ_CP029346.1"/>
</dbReference>
<evidence type="ECO:0000313" key="2">
    <source>
        <dbReference type="Proteomes" id="UP000245468"/>
    </source>
</evidence>
<dbReference type="AlphaFoldDB" id="A0A2S2DVC3"/>
<dbReference type="Proteomes" id="UP000245468">
    <property type="component" value="Chromosome"/>
</dbReference>
<dbReference type="EMBL" id="CP029346">
    <property type="protein sequence ID" value="AWL09325.1"/>
    <property type="molecule type" value="Genomic_DNA"/>
</dbReference>